<protein>
    <submittedName>
        <fullName evidence="2">Uncharacterized protein</fullName>
    </submittedName>
</protein>
<feature type="compositionally biased region" description="Polar residues" evidence="1">
    <location>
        <begin position="117"/>
        <end position="127"/>
    </location>
</feature>
<proteinExistence type="predicted"/>
<feature type="region of interest" description="Disordered" evidence="1">
    <location>
        <begin position="236"/>
        <end position="292"/>
    </location>
</feature>
<accession>A0A7R8W1J5</accession>
<feature type="compositionally biased region" description="Low complexity" evidence="1">
    <location>
        <begin position="269"/>
        <end position="279"/>
    </location>
</feature>
<evidence type="ECO:0000256" key="1">
    <source>
        <dbReference type="SAM" id="MobiDB-lite"/>
    </source>
</evidence>
<name>A0A7R8W1J5_9CRUS</name>
<feature type="compositionally biased region" description="Basic residues" evidence="1">
    <location>
        <begin position="173"/>
        <end position="187"/>
    </location>
</feature>
<feature type="region of interest" description="Disordered" evidence="1">
    <location>
        <begin position="60"/>
        <end position="133"/>
    </location>
</feature>
<organism evidence="2">
    <name type="scientific">Cyprideis torosa</name>
    <dbReference type="NCBI Taxonomy" id="163714"/>
    <lineage>
        <taxon>Eukaryota</taxon>
        <taxon>Metazoa</taxon>
        <taxon>Ecdysozoa</taxon>
        <taxon>Arthropoda</taxon>
        <taxon>Crustacea</taxon>
        <taxon>Oligostraca</taxon>
        <taxon>Ostracoda</taxon>
        <taxon>Podocopa</taxon>
        <taxon>Podocopida</taxon>
        <taxon>Cytherocopina</taxon>
        <taxon>Cytheroidea</taxon>
        <taxon>Cytherideidae</taxon>
        <taxon>Cyprideis</taxon>
    </lineage>
</organism>
<sequence>MKEEHQPERRNFKRNIFRGFCLKGNSSPTSAMSFFRFDLFGLEDKKVSHTRTSTSLRLHRDDVAKKEQEKSSSSSLIPYIEAAKKLKKKGKKKGKVKKKATRKSSSTESSSSSRDSQLTGSTTTTESIMPGYKNIEKQQENTEIKMKLPKNNTVELEQIAAKSVLQDVDEPKKKQHLSKNKTKRRLRKQEDVDWHAVLMSGHFASSSDEQPIMAKESWQKSAVVSMDMVSLKANAAHRRKKVKWKIKTQEKSGSGTDVSVEHETKPQSKNKTTTLPPNKKNQEESKLADDSEIKQTVIERLEKKESEERNFLDGRGSNRLLVNFPQKSERKNRVLKLMEKARKFTRKNQSKEKERLKYDHRDAFPVISTKLQEAGKVQSTSSRRTLKESSVLRIPSETKAGECETGRHSYRKSFKLLVRNLVTKLSPEVTSPFLTADEKLPMWDNYCLVPRPPRTTVSTASEEDLGTGREKWRKEKERSKVVTKSNDDSTGRTPPGDERKSPEIVSQLVPSVIINIDH</sequence>
<feature type="compositionally biased region" description="Basic and acidic residues" evidence="1">
    <location>
        <begin position="280"/>
        <end position="292"/>
    </location>
</feature>
<feature type="compositionally biased region" description="Basic and acidic residues" evidence="1">
    <location>
        <begin position="60"/>
        <end position="70"/>
    </location>
</feature>
<evidence type="ECO:0000313" key="2">
    <source>
        <dbReference type="EMBL" id="CAD7223112.1"/>
    </source>
</evidence>
<feature type="compositionally biased region" description="Basic residues" evidence="1">
    <location>
        <begin position="236"/>
        <end position="246"/>
    </location>
</feature>
<feature type="compositionally biased region" description="Low complexity" evidence="1">
    <location>
        <begin position="103"/>
        <end position="116"/>
    </location>
</feature>
<feature type="compositionally biased region" description="Basic residues" evidence="1">
    <location>
        <begin position="85"/>
        <end position="102"/>
    </location>
</feature>
<gene>
    <name evidence="2" type="ORF">CTOB1V02_LOCUS1106</name>
</gene>
<dbReference type="EMBL" id="OB660151">
    <property type="protein sequence ID" value="CAD7223112.1"/>
    <property type="molecule type" value="Genomic_DNA"/>
</dbReference>
<feature type="region of interest" description="Disordered" evidence="1">
    <location>
        <begin position="163"/>
        <end position="188"/>
    </location>
</feature>
<feature type="region of interest" description="Disordered" evidence="1">
    <location>
        <begin position="451"/>
        <end position="506"/>
    </location>
</feature>
<reference evidence="2" key="1">
    <citation type="submission" date="2020-11" db="EMBL/GenBank/DDBJ databases">
        <authorList>
            <person name="Tran Van P."/>
        </authorList>
    </citation>
    <scope>NUCLEOTIDE SEQUENCE</scope>
</reference>
<feature type="compositionally biased region" description="Basic and acidic residues" evidence="1">
    <location>
        <begin position="466"/>
        <end position="502"/>
    </location>
</feature>
<dbReference type="AlphaFoldDB" id="A0A7R8W1J5"/>